<accession>A0A2M9YNL6</accession>
<dbReference type="PANTHER" id="PTHR30344:SF1">
    <property type="entry name" value="6-PHOSPHOGLUCONOLACTONASE"/>
    <property type="match status" value="1"/>
</dbReference>
<protein>
    <recommendedName>
        <fullName evidence="4">SbsA Ig-like domain-containing protein</fullName>
    </recommendedName>
</protein>
<proteinExistence type="inferred from homology"/>
<dbReference type="PANTHER" id="PTHR30344">
    <property type="entry name" value="6-PHOSPHOGLUCONOLACTONASE-RELATED"/>
    <property type="match status" value="1"/>
</dbReference>
<dbReference type="InterPro" id="IPR015943">
    <property type="entry name" value="WD40/YVTN_repeat-like_dom_sf"/>
</dbReference>
<dbReference type="Proteomes" id="UP000232188">
    <property type="component" value="Unassembled WGS sequence"/>
</dbReference>
<evidence type="ECO:0000313" key="5">
    <source>
        <dbReference type="EMBL" id="PJZ53126.1"/>
    </source>
</evidence>
<keyword evidence="3" id="KW-0732">Signal</keyword>
<reference evidence="7 8" key="1">
    <citation type="submission" date="2017-07" db="EMBL/GenBank/DDBJ databases">
        <title>Leptospira spp. isolated from tropical soils.</title>
        <authorList>
            <person name="Thibeaux R."/>
            <person name="Iraola G."/>
            <person name="Ferres I."/>
            <person name="Bierque E."/>
            <person name="Girault D."/>
            <person name="Soupe-Gilbert M.-E."/>
            <person name="Picardeau M."/>
            <person name="Goarant C."/>
        </authorList>
    </citation>
    <scope>NUCLEOTIDE SEQUENCE [LARGE SCALE GENOMIC DNA]</scope>
    <source>
        <strain evidence="5 8">FH2-B-C1</strain>
        <strain evidence="6 7">FH2-B-D1</strain>
    </source>
</reference>
<keyword evidence="2" id="KW-0313">Glucose metabolism</keyword>
<name>A0A2M9YNL6_9LEPT</name>
<evidence type="ECO:0000256" key="3">
    <source>
        <dbReference type="ARBA" id="ARBA00022729"/>
    </source>
</evidence>
<dbReference type="InterPro" id="IPR032812">
    <property type="entry name" value="SbsA_Ig"/>
</dbReference>
<dbReference type="SUPFAM" id="SSF63829">
    <property type="entry name" value="Calcium-dependent phosphotriesterase"/>
    <property type="match status" value="1"/>
</dbReference>
<evidence type="ECO:0000256" key="2">
    <source>
        <dbReference type="ARBA" id="ARBA00022526"/>
    </source>
</evidence>
<comment type="similarity">
    <text evidence="1">Belongs to the cycloisomerase 2 family.</text>
</comment>
<dbReference type="SUPFAM" id="SSF50974">
    <property type="entry name" value="Nitrous oxide reductase, N-terminal domain"/>
    <property type="match status" value="1"/>
</dbReference>
<keyword evidence="7" id="KW-1185">Reference proteome</keyword>
<dbReference type="GO" id="GO:0017057">
    <property type="term" value="F:6-phosphogluconolactonase activity"/>
    <property type="evidence" value="ECO:0007669"/>
    <property type="project" value="TreeGrafter"/>
</dbReference>
<organism evidence="5 8">
    <name type="scientific">Leptospira adleri</name>
    <dbReference type="NCBI Taxonomy" id="2023186"/>
    <lineage>
        <taxon>Bacteria</taxon>
        <taxon>Pseudomonadati</taxon>
        <taxon>Spirochaetota</taxon>
        <taxon>Spirochaetia</taxon>
        <taxon>Leptospirales</taxon>
        <taxon>Leptospiraceae</taxon>
        <taxon>Leptospira</taxon>
    </lineage>
</organism>
<evidence type="ECO:0000259" key="4">
    <source>
        <dbReference type="Pfam" id="PF13205"/>
    </source>
</evidence>
<evidence type="ECO:0000313" key="8">
    <source>
        <dbReference type="Proteomes" id="UP000232188"/>
    </source>
</evidence>
<evidence type="ECO:0000256" key="1">
    <source>
        <dbReference type="ARBA" id="ARBA00005564"/>
    </source>
</evidence>
<gene>
    <name evidence="6" type="ORF">CH376_09860</name>
    <name evidence="5" type="ORF">CH380_11985</name>
</gene>
<dbReference type="Gene3D" id="2.130.10.10">
    <property type="entry name" value="YVTN repeat-like/Quinoprotein amine dehydrogenase"/>
    <property type="match status" value="2"/>
</dbReference>
<dbReference type="InterPro" id="IPR019405">
    <property type="entry name" value="Lactonase_7-beta_prop"/>
</dbReference>
<dbReference type="GO" id="GO:0006006">
    <property type="term" value="P:glucose metabolic process"/>
    <property type="evidence" value="ECO:0007669"/>
    <property type="project" value="UniProtKB-KW"/>
</dbReference>
<sequence>MEKKGRSGRKAGLESIRKFLFSDTKAETDGDKTPVAFFCFLFLFVFLLNCNPLQSQNTCDPFNKDFNLIFLIKGAMNDKTATCGLGRKVSANLKVQSLIPADGASSVDRGANIRFSFSEAVDASSLTMQTSSGVCSGSVQMSLNDFASCEGGEVDFSANPSFQILTKNILKGGVNYKIRVTTDILNVAGESMPNAYTSTNGFYTNGSWAYVTNATTGDIWMFTIDPATGVLLNNTPATIAAATGPVSLTVHPSGKFLYCANQGSGSIYYYSIDSATGNLTFLNAIGAADVTSFKIHPSGNFAFATGGNPQNVIYQYILDPATGALSPNIVPAPFIGGDPRDLTIDPTGKFAFVSLFASGNIYVYSIDSMGLTNILSIMPGGSSPIGISMDPSGKHLYSVNSVGNSVTIYNMDSGGNLTLAGGFSTGTTPWSIHFDPKGRFAYVANNASATTNVSIGLLDPTTGLLTSVGGPLTASLGTRNFVVDPSGKYAYSTESTGNIVYMYRIIDSSGNLSFNTPAFTGVGAPGGWAIEIY</sequence>
<keyword evidence="2" id="KW-0119">Carbohydrate metabolism</keyword>
<dbReference type="AlphaFoldDB" id="A0A2M9YNL6"/>
<dbReference type="InterPro" id="IPR011045">
    <property type="entry name" value="N2O_reductase_N"/>
</dbReference>
<dbReference type="Pfam" id="PF10282">
    <property type="entry name" value="Lactonase"/>
    <property type="match status" value="3"/>
</dbReference>
<dbReference type="RefSeq" id="WP_100785975.1">
    <property type="nucleotide sequence ID" value="NZ_NPDU01000021.1"/>
</dbReference>
<dbReference type="InterPro" id="IPR050282">
    <property type="entry name" value="Cycloisomerase_2"/>
</dbReference>
<comment type="caution">
    <text evidence="5">The sequence shown here is derived from an EMBL/GenBank/DDBJ whole genome shotgun (WGS) entry which is preliminary data.</text>
</comment>
<feature type="domain" description="SbsA Ig-like" evidence="4">
    <location>
        <begin position="92"/>
        <end position="197"/>
    </location>
</feature>
<evidence type="ECO:0000313" key="6">
    <source>
        <dbReference type="EMBL" id="PJZ62084.1"/>
    </source>
</evidence>
<evidence type="ECO:0000313" key="7">
    <source>
        <dbReference type="Proteomes" id="UP000232149"/>
    </source>
</evidence>
<dbReference type="EMBL" id="NPDV01000009">
    <property type="protein sequence ID" value="PJZ53126.1"/>
    <property type="molecule type" value="Genomic_DNA"/>
</dbReference>
<dbReference type="Pfam" id="PF13205">
    <property type="entry name" value="Big_5"/>
    <property type="match status" value="1"/>
</dbReference>
<dbReference type="Proteomes" id="UP000232149">
    <property type="component" value="Unassembled WGS sequence"/>
</dbReference>
<dbReference type="EMBL" id="NPDU01000021">
    <property type="protein sequence ID" value="PJZ62084.1"/>
    <property type="molecule type" value="Genomic_DNA"/>
</dbReference>